<evidence type="ECO:0000256" key="7">
    <source>
        <dbReference type="ARBA" id="ARBA00022741"/>
    </source>
</evidence>
<evidence type="ECO:0000256" key="3">
    <source>
        <dbReference type="ARBA" id="ARBA00012438"/>
    </source>
</evidence>
<dbReference type="EMBL" id="CP002026">
    <property type="protein sequence ID" value="ADH88604.1"/>
    <property type="molecule type" value="Genomic_DNA"/>
</dbReference>
<dbReference type="eggNOG" id="COG2205">
    <property type="taxonomic scope" value="Bacteria"/>
</dbReference>
<dbReference type="Proteomes" id="UP000006633">
    <property type="component" value="Chromosome"/>
</dbReference>
<feature type="domain" description="Histidine kinase" evidence="11">
    <location>
        <begin position="270"/>
        <end position="475"/>
    </location>
</feature>
<dbReference type="InterPro" id="IPR036097">
    <property type="entry name" value="HisK_dim/P_sf"/>
</dbReference>
<dbReference type="SMART" id="SM00387">
    <property type="entry name" value="HATPase_c"/>
    <property type="match status" value="1"/>
</dbReference>
<evidence type="ECO:0000256" key="1">
    <source>
        <dbReference type="ARBA" id="ARBA00000085"/>
    </source>
</evidence>
<feature type="transmembrane region" description="Helical" evidence="10">
    <location>
        <begin position="171"/>
        <end position="194"/>
    </location>
</feature>
<evidence type="ECO:0000256" key="4">
    <source>
        <dbReference type="ARBA" id="ARBA00022475"/>
    </source>
</evidence>
<keyword evidence="7" id="KW-0547">Nucleotide-binding</keyword>
<sequence>MIGWLHPTSWPITVKVPLAVAALMILVGVVLSERVLTHLDESQQRHLRDLAQSYLDGLSSAAAPSILRDDVWEVFDAIERAQALNKSVNPAETIVANADERVIAASDPRRFPIGSPVPRVVLDQTHAQPFWFDIGGDRAYAMRTLAYPGREVGTIFASFDTSHLASERRGVILTLAATNGLLTFLLAAAGWVLVARMMRPIRVLSDHLGSARESGATPIAGEIVAHSRGEFARLFIAYNELVHSIDQRHELSARLAEEEKLSSLGRLASALAHEINNPLGGIFNALATLKSHGHLESVRAGSIDLVERGLVGIRDVVRSTLALHRTDGSTRDLIPADIDDLCLLVAPEASRRSVTVSIHNGLAGKVPVPSSSVRQATLNLLLNALAAAPPGSRVDLSARVADGRLMLEVEDRGGGLPAATAEQLTGASTSRPLRDGSGLGLWMTRRLMDMLDATIAVERPEEGGTVVRIRVPVPQHEVLADVA</sequence>
<dbReference type="Gene3D" id="1.10.287.130">
    <property type="match status" value="1"/>
</dbReference>
<protein>
    <recommendedName>
        <fullName evidence="3">histidine kinase</fullName>
        <ecNumber evidence="3">2.7.13.3</ecNumber>
    </recommendedName>
</protein>
<dbReference type="SUPFAM" id="SSF55874">
    <property type="entry name" value="ATPase domain of HSP90 chaperone/DNA topoisomerase II/histidine kinase"/>
    <property type="match status" value="1"/>
</dbReference>
<dbReference type="Gene3D" id="3.30.565.10">
    <property type="entry name" value="Histidine kinase-like ATPase, C-terminal domain"/>
    <property type="match status" value="1"/>
</dbReference>
<dbReference type="PANTHER" id="PTHR44936:SF10">
    <property type="entry name" value="SENSOR PROTEIN RSTB"/>
    <property type="match status" value="1"/>
</dbReference>
<keyword evidence="10" id="KW-0472">Membrane</keyword>
<accession>D7A8D1</accession>
<evidence type="ECO:0000256" key="6">
    <source>
        <dbReference type="ARBA" id="ARBA00022679"/>
    </source>
</evidence>
<dbReference type="KEGG" id="sno:Snov_1291"/>
<dbReference type="InterPro" id="IPR050980">
    <property type="entry name" value="2C_sensor_his_kinase"/>
</dbReference>
<name>D7A8D1_ANCN5</name>
<keyword evidence="8 12" id="KW-0418">Kinase</keyword>
<comment type="subcellular location">
    <subcellularLocation>
        <location evidence="2">Cell membrane</location>
        <topology evidence="2">Multi-pass membrane protein</topology>
    </subcellularLocation>
</comment>
<feature type="transmembrane region" description="Helical" evidence="10">
    <location>
        <begin position="12"/>
        <end position="31"/>
    </location>
</feature>
<dbReference type="OrthoDB" id="7818322at2"/>
<dbReference type="InterPro" id="IPR004358">
    <property type="entry name" value="Sig_transdc_His_kin-like_C"/>
</dbReference>
<dbReference type="InterPro" id="IPR003661">
    <property type="entry name" value="HisK_dim/P_dom"/>
</dbReference>
<dbReference type="InterPro" id="IPR003594">
    <property type="entry name" value="HATPase_dom"/>
</dbReference>
<dbReference type="EC" id="2.7.13.3" evidence="3"/>
<dbReference type="HOGENOM" id="CLU_000445_89_29_5"/>
<gene>
    <name evidence="12" type="ordered locus">Snov_1291</name>
</gene>
<evidence type="ECO:0000256" key="10">
    <source>
        <dbReference type="SAM" id="Phobius"/>
    </source>
</evidence>
<dbReference type="PRINTS" id="PR00344">
    <property type="entry name" value="BCTRLSENSOR"/>
</dbReference>
<reference evidence="12 13" key="1">
    <citation type="journal article" date="2012" name="Stand. Genomic Sci.">
        <title>Complete genome sequence of the facultatively chemolithoautotrophic and methylotrophic alpha Proteobacterium Starkeya novella type strain (ATCC 8093(T)).</title>
        <authorList>
            <person name="Kappler U."/>
            <person name="Davenport K."/>
            <person name="Beatson S."/>
            <person name="Lucas S."/>
            <person name="Lapidus A."/>
            <person name="Copeland A."/>
            <person name="Berry K.W."/>
            <person name="Glavina Del Rio T."/>
            <person name="Hammon N."/>
            <person name="Dalin E."/>
            <person name="Tice H."/>
            <person name="Pitluck S."/>
            <person name="Richardson P."/>
            <person name="Bruce D."/>
            <person name="Goodwin L.A."/>
            <person name="Han C."/>
            <person name="Tapia R."/>
            <person name="Detter J.C."/>
            <person name="Chang Y.J."/>
            <person name="Jeffries C.D."/>
            <person name="Land M."/>
            <person name="Hauser L."/>
            <person name="Kyrpides N.C."/>
            <person name="Goker M."/>
            <person name="Ivanova N."/>
            <person name="Klenk H.P."/>
            <person name="Woyke T."/>
        </authorList>
    </citation>
    <scope>NUCLEOTIDE SEQUENCE [LARGE SCALE GENOMIC DNA]</scope>
    <source>
        <strain evidence="13">ATCC 8093 / DSM 506 / JCM 20403 / CCM 1077 / IAM 12100 / NBRC 12443 / NCIMB 10456</strain>
    </source>
</reference>
<evidence type="ECO:0000256" key="5">
    <source>
        <dbReference type="ARBA" id="ARBA00022553"/>
    </source>
</evidence>
<dbReference type="AlphaFoldDB" id="D7A8D1"/>
<keyword evidence="10" id="KW-1133">Transmembrane helix</keyword>
<dbReference type="SMART" id="SM00388">
    <property type="entry name" value="HisKA"/>
    <property type="match status" value="1"/>
</dbReference>
<evidence type="ECO:0000256" key="8">
    <source>
        <dbReference type="ARBA" id="ARBA00022777"/>
    </source>
</evidence>
<evidence type="ECO:0000256" key="9">
    <source>
        <dbReference type="ARBA" id="ARBA00022840"/>
    </source>
</evidence>
<dbReference type="GO" id="GO:0000155">
    <property type="term" value="F:phosphorelay sensor kinase activity"/>
    <property type="evidence" value="ECO:0007669"/>
    <property type="project" value="InterPro"/>
</dbReference>
<organism evidence="12 13">
    <name type="scientific">Ancylobacter novellus (strain ATCC 8093 / DSM 506 / JCM 20403 / CCM 1077 / IAM 12100 / NBRC 12443 / NCIMB 10456)</name>
    <name type="common">Starkeya novella</name>
    <dbReference type="NCBI Taxonomy" id="639283"/>
    <lineage>
        <taxon>Bacteria</taxon>
        <taxon>Pseudomonadati</taxon>
        <taxon>Pseudomonadota</taxon>
        <taxon>Alphaproteobacteria</taxon>
        <taxon>Hyphomicrobiales</taxon>
        <taxon>Xanthobacteraceae</taxon>
        <taxon>Ancylobacter</taxon>
    </lineage>
</organism>
<evidence type="ECO:0000313" key="12">
    <source>
        <dbReference type="EMBL" id="ADH88604.1"/>
    </source>
</evidence>
<dbReference type="InterPro" id="IPR005467">
    <property type="entry name" value="His_kinase_dom"/>
</dbReference>
<keyword evidence="5" id="KW-0597">Phosphoprotein</keyword>
<dbReference type="InterPro" id="IPR036890">
    <property type="entry name" value="HATPase_C_sf"/>
</dbReference>
<keyword evidence="4" id="KW-1003">Cell membrane</keyword>
<evidence type="ECO:0000256" key="2">
    <source>
        <dbReference type="ARBA" id="ARBA00004651"/>
    </source>
</evidence>
<dbReference type="PROSITE" id="PS50109">
    <property type="entry name" value="HIS_KIN"/>
    <property type="match status" value="1"/>
</dbReference>
<dbReference type="CDD" id="cd00082">
    <property type="entry name" value="HisKA"/>
    <property type="match status" value="1"/>
</dbReference>
<keyword evidence="10" id="KW-0812">Transmembrane</keyword>
<dbReference type="GO" id="GO:0005886">
    <property type="term" value="C:plasma membrane"/>
    <property type="evidence" value="ECO:0007669"/>
    <property type="project" value="UniProtKB-SubCell"/>
</dbReference>
<comment type="catalytic activity">
    <reaction evidence="1">
        <text>ATP + protein L-histidine = ADP + protein N-phospho-L-histidine.</text>
        <dbReference type="EC" id="2.7.13.3"/>
    </reaction>
</comment>
<proteinExistence type="predicted"/>
<dbReference type="RefSeq" id="WP_013166109.1">
    <property type="nucleotide sequence ID" value="NC_014217.1"/>
</dbReference>
<evidence type="ECO:0000313" key="13">
    <source>
        <dbReference type="Proteomes" id="UP000006633"/>
    </source>
</evidence>
<evidence type="ECO:0000259" key="11">
    <source>
        <dbReference type="PROSITE" id="PS50109"/>
    </source>
</evidence>
<dbReference type="Pfam" id="PF02518">
    <property type="entry name" value="HATPase_c"/>
    <property type="match status" value="1"/>
</dbReference>
<keyword evidence="6" id="KW-0808">Transferase</keyword>
<dbReference type="SUPFAM" id="SSF47384">
    <property type="entry name" value="Homodimeric domain of signal transducing histidine kinase"/>
    <property type="match status" value="1"/>
</dbReference>
<keyword evidence="9" id="KW-0067">ATP-binding</keyword>
<dbReference type="PANTHER" id="PTHR44936">
    <property type="entry name" value="SENSOR PROTEIN CREC"/>
    <property type="match status" value="1"/>
</dbReference>
<keyword evidence="13" id="KW-1185">Reference proteome</keyword>
<dbReference type="STRING" id="639283.Snov_1291"/>
<dbReference type="GO" id="GO:0005524">
    <property type="term" value="F:ATP binding"/>
    <property type="evidence" value="ECO:0007669"/>
    <property type="project" value="UniProtKB-KW"/>
</dbReference>